<dbReference type="AlphaFoldDB" id="A0A1H9AP64"/>
<dbReference type="Proteomes" id="UP000199410">
    <property type="component" value="Unassembled WGS sequence"/>
</dbReference>
<proteinExistence type="predicted"/>
<gene>
    <name evidence="1" type="ORF">SAMN02787113_00559</name>
</gene>
<protein>
    <recommendedName>
        <fullName evidence="3">Mep operon protein MepB</fullName>
    </recommendedName>
</protein>
<dbReference type="EMBL" id="FOEL01000002">
    <property type="protein sequence ID" value="SEP78257.1"/>
    <property type="molecule type" value="Genomic_DNA"/>
</dbReference>
<dbReference type="PIRSF" id="PIRSF032285">
    <property type="entry name" value="UCP032285"/>
    <property type="match status" value="1"/>
</dbReference>
<dbReference type="InterPro" id="IPR038231">
    <property type="entry name" value="MepB-like_sf"/>
</dbReference>
<dbReference type="Gene3D" id="3.40.1350.140">
    <property type="entry name" value="MepB-like"/>
    <property type="match status" value="1"/>
</dbReference>
<reference evidence="1 2" key="1">
    <citation type="submission" date="2016-10" db="EMBL/GenBank/DDBJ databases">
        <authorList>
            <person name="Varghese N."/>
            <person name="Submissions S."/>
        </authorList>
    </citation>
    <scope>NUCLEOTIDE SEQUENCE [LARGE SCALE GENOMIC DNA]</scope>
    <source>
        <strain evidence="1 2">TC-13</strain>
    </source>
</reference>
<dbReference type="Pfam" id="PF08877">
    <property type="entry name" value="MepB-like"/>
    <property type="match status" value="1"/>
</dbReference>
<evidence type="ECO:0000313" key="1">
    <source>
        <dbReference type="EMBL" id="SEP78257.1"/>
    </source>
</evidence>
<accession>A0A1H9AP64</accession>
<dbReference type="InterPro" id="IPR011235">
    <property type="entry name" value="MepB-like"/>
</dbReference>
<evidence type="ECO:0000313" key="2">
    <source>
        <dbReference type="Proteomes" id="UP000199410"/>
    </source>
</evidence>
<name>A0A1H9AP64_9BACI</name>
<comment type="caution">
    <text evidence="1">The sequence shown here is derived from an EMBL/GenBank/DDBJ whole genome shotgun (WGS) entry which is preliminary data.</text>
</comment>
<sequence length="169" mass="19516">MNEFNEILTYVNELLYEPNQLIIKNIREETQNSEYGAGIFQLNSKSVRFRVAKITPTKVGQFVSFWEKDEANKNQAFSYDNATDLLVINTFNNSGDFGQFIFPKEVLLKQKILKNVNSKGKMAIRVYPSWDTPTSKQAIATKKWQSPYFVKIDASTSLPNHELLKLYSF</sequence>
<organism evidence="1 2">
    <name type="scientific">Lysinibacillus fusiformis</name>
    <dbReference type="NCBI Taxonomy" id="28031"/>
    <lineage>
        <taxon>Bacteria</taxon>
        <taxon>Bacillati</taxon>
        <taxon>Bacillota</taxon>
        <taxon>Bacilli</taxon>
        <taxon>Bacillales</taxon>
        <taxon>Bacillaceae</taxon>
        <taxon>Lysinibacillus</taxon>
    </lineage>
</organism>
<evidence type="ECO:0008006" key="3">
    <source>
        <dbReference type="Google" id="ProtNLM"/>
    </source>
</evidence>
<dbReference type="RefSeq" id="WP_089984618.1">
    <property type="nucleotide sequence ID" value="NZ_FMVP01000002.1"/>
</dbReference>